<sequence>MSQSPNNTTDTLVPYQYDLLSIGDVTPQGWIKDQLQLQASGLSGNLFKFYRYVKASTWLGGTEEYSELHESAPYWYNAIVPLAYVLDDERLKAQANMFLDYVLDHQADDGWLGPETTRQTRGIWARCLLLQGMMNHAIADTDQEEKIVTAMHRFVGIANSMLKNNYTGYIQQPGDNFDPFGFGVVRAHELSTTLQWLYDEHPQGNEALIWQTMDLMWSGAIVAKRDWSTFFVDGVFPTQGTPIAKAKVNFEHGVNMAQGLRFMAQKYRMTRDQSLVDQTRDAVNMTFRYQGTDSGSITADEYPGGTSPQRGSELCMSVETTFSLSYLYRLFGDNAFADRAELAAFNAFPAAISPDFWSHQYVTQTNQPWSQNLTGKPFFNVVSYGNVFGLEPNFPCCTVNHGQALPKFVMSSFVSTPHSGIVQMFLIPAKVSTKIKGKKVDIECDTAYPFGSVLKYKIHSKASFDFFVRIPDWALPTTSIKVNGGYAKSIRPSEASLQKVEISPGTTSIEINLDAETVVIPKPNNTVTIYHGALLYALDIDYTTTAYPARNWSSREPIPADETDPRALDHTLTPTTPWKVAIDPSQLRFESSLKDGKKLPNPIFARGAPPVAIWVAAQEIEWPESKGTADLPPDPVESIGSPFWAKLVPYGSAKLHMGQLPSVSLPKLDTR</sequence>
<dbReference type="AlphaFoldDB" id="A0A8H8BUM7"/>
<evidence type="ECO:0000259" key="2">
    <source>
        <dbReference type="Pfam" id="PF20736"/>
    </source>
</evidence>
<evidence type="ECO:0000313" key="4">
    <source>
        <dbReference type="Proteomes" id="UP000664132"/>
    </source>
</evidence>
<reference evidence="3" key="1">
    <citation type="submission" date="2021-02" db="EMBL/GenBank/DDBJ databases">
        <title>Genome sequence Cadophora malorum strain M34.</title>
        <authorList>
            <person name="Stefanovic E."/>
            <person name="Vu D."/>
            <person name="Scully C."/>
            <person name="Dijksterhuis J."/>
            <person name="Roader J."/>
            <person name="Houbraken J."/>
        </authorList>
    </citation>
    <scope>NUCLEOTIDE SEQUENCE</scope>
    <source>
        <strain evidence="3">M34</strain>
    </source>
</reference>
<dbReference type="PANTHER" id="PTHR31151:SF0">
    <property type="entry name" value="PROLINE-TRNA LIGASE (DUF1680)"/>
    <property type="match status" value="1"/>
</dbReference>
<dbReference type="GO" id="GO:0005975">
    <property type="term" value="P:carbohydrate metabolic process"/>
    <property type="evidence" value="ECO:0007669"/>
    <property type="project" value="InterPro"/>
</dbReference>
<dbReference type="InterPro" id="IPR049046">
    <property type="entry name" value="Beta-AFase-like_GH127_middle"/>
</dbReference>
<dbReference type="PANTHER" id="PTHR31151">
    <property type="entry name" value="PROLINE-TRNA LIGASE (DUF1680)"/>
    <property type="match status" value="1"/>
</dbReference>
<dbReference type="SUPFAM" id="SSF48208">
    <property type="entry name" value="Six-hairpin glycosidases"/>
    <property type="match status" value="1"/>
</dbReference>
<accession>A0A8H8BUM7</accession>
<dbReference type="Proteomes" id="UP000664132">
    <property type="component" value="Unassembled WGS sequence"/>
</dbReference>
<comment type="caution">
    <text evidence="3">The sequence shown here is derived from an EMBL/GenBank/DDBJ whole genome shotgun (WGS) entry which is preliminary data.</text>
</comment>
<feature type="domain" description="Non-reducing end beta-L-arabinofuranosidase-like GH127 catalytic" evidence="1">
    <location>
        <begin position="74"/>
        <end position="408"/>
    </location>
</feature>
<proteinExistence type="predicted"/>
<dbReference type="Pfam" id="PF07944">
    <property type="entry name" value="Beta-AFase-like_GH127_cat"/>
    <property type="match status" value="1"/>
</dbReference>
<protein>
    <recommendedName>
        <fullName evidence="5">DUF1680-domain-containing protein</fullName>
    </recommendedName>
</protein>
<dbReference type="OrthoDB" id="5358475at2759"/>
<evidence type="ECO:0000313" key="3">
    <source>
        <dbReference type="EMBL" id="KAG4424268.1"/>
    </source>
</evidence>
<feature type="domain" description="Non-reducing end beta-L-arabinofuranosidase-like GH127 middle" evidence="2">
    <location>
        <begin position="427"/>
        <end position="488"/>
    </location>
</feature>
<dbReference type="InterPro" id="IPR012878">
    <property type="entry name" value="Beta-AFase-like_GH127_cat"/>
</dbReference>
<dbReference type="Pfam" id="PF20736">
    <property type="entry name" value="Glyco_hydro127M"/>
    <property type="match status" value="1"/>
</dbReference>
<keyword evidence="4" id="KW-1185">Reference proteome</keyword>
<organism evidence="3 4">
    <name type="scientific">Cadophora malorum</name>
    <dbReference type="NCBI Taxonomy" id="108018"/>
    <lineage>
        <taxon>Eukaryota</taxon>
        <taxon>Fungi</taxon>
        <taxon>Dikarya</taxon>
        <taxon>Ascomycota</taxon>
        <taxon>Pezizomycotina</taxon>
        <taxon>Leotiomycetes</taxon>
        <taxon>Helotiales</taxon>
        <taxon>Ploettnerulaceae</taxon>
        <taxon>Cadophora</taxon>
    </lineage>
</organism>
<dbReference type="EMBL" id="JAFJYH010000022">
    <property type="protein sequence ID" value="KAG4424268.1"/>
    <property type="molecule type" value="Genomic_DNA"/>
</dbReference>
<dbReference type="InterPro" id="IPR008928">
    <property type="entry name" value="6-hairpin_glycosidase_sf"/>
</dbReference>
<name>A0A8H8BUM7_9HELO</name>
<gene>
    <name evidence="3" type="ORF">IFR04_002509</name>
</gene>
<evidence type="ECO:0008006" key="5">
    <source>
        <dbReference type="Google" id="ProtNLM"/>
    </source>
</evidence>
<evidence type="ECO:0000259" key="1">
    <source>
        <dbReference type="Pfam" id="PF07944"/>
    </source>
</evidence>